<evidence type="ECO:0000259" key="2">
    <source>
        <dbReference type="PROSITE" id="PS50006"/>
    </source>
</evidence>
<dbReference type="PROSITE" id="PS50006">
    <property type="entry name" value="FHA_DOMAIN"/>
    <property type="match status" value="1"/>
</dbReference>
<dbReference type="Pfam" id="PF00498">
    <property type="entry name" value="FHA"/>
    <property type="match status" value="1"/>
</dbReference>
<dbReference type="Gene3D" id="2.60.200.20">
    <property type="match status" value="1"/>
</dbReference>
<name>A0A9D2K115_9FIRM</name>
<accession>A0A9D2K115</accession>
<protein>
    <submittedName>
        <fullName evidence="3">FHA domain-containing protein</fullName>
    </submittedName>
</protein>
<keyword evidence="1" id="KW-0472">Membrane</keyword>
<reference evidence="3" key="2">
    <citation type="submission" date="2021-04" db="EMBL/GenBank/DDBJ databases">
        <authorList>
            <person name="Gilroy R."/>
        </authorList>
    </citation>
    <scope>NUCLEOTIDE SEQUENCE</scope>
    <source>
        <strain evidence="3">CHK196-3914</strain>
    </source>
</reference>
<dbReference type="Proteomes" id="UP000824116">
    <property type="component" value="Unassembled WGS sequence"/>
</dbReference>
<dbReference type="EMBL" id="DXAY01000181">
    <property type="protein sequence ID" value="HIZ75110.1"/>
    <property type="molecule type" value="Genomic_DNA"/>
</dbReference>
<dbReference type="SMART" id="SM00240">
    <property type="entry name" value="FHA"/>
    <property type="match status" value="1"/>
</dbReference>
<sequence length="177" mass="20044">MTELEILLVILIITAVLLLAGLLVWIFIRKHRENHIVMQGGMDIDTQKSGADSGRMFRGTTEQSGGTYILQGSRKAMYHICLQEVTRGENYTARFRDSIGIGRAQNIKGMENFLTIKNDMRVSNFHCRLFAANGMIYIEDAGSKNHTEVNGQRITRPCALKNNDLIRIGNTRLRVKF</sequence>
<organism evidence="3 4">
    <name type="scientific">Candidatus Mediterraneibacter stercoravium</name>
    <dbReference type="NCBI Taxonomy" id="2838685"/>
    <lineage>
        <taxon>Bacteria</taxon>
        <taxon>Bacillati</taxon>
        <taxon>Bacillota</taxon>
        <taxon>Clostridia</taxon>
        <taxon>Lachnospirales</taxon>
        <taxon>Lachnospiraceae</taxon>
        <taxon>Mediterraneibacter</taxon>
    </lineage>
</organism>
<proteinExistence type="predicted"/>
<keyword evidence="1" id="KW-1133">Transmembrane helix</keyword>
<dbReference type="SUPFAM" id="SSF49879">
    <property type="entry name" value="SMAD/FHA domain"/>
    <property type="match status" value="1"/>
</dbReference>
<comment type="caution">
    <text evidence="3">The sequence shown here is derived from an EMBL/GenBank/DDBJ whole genome shotgun (WGS) entry which is preliminary data.</text>
</comment>
<evidence type="ECO:0000313" key="4">
    <source>
        <dbReference type="Proteomes" id="UP000824116"/>
    </source>
</evidence>
<dbReference type="CDD" id="cd00060">
    <property type="entry name" value="FHA"/>
    <property type="match status" value="1"/>
</dbReference>
<evidence type="ECO:0000256" key="1">
    <source>
        <dbReference type="SAM" id="Phobius"/>
    </source>
</evidence>
<evidence type="ECO:0000313" key="3">
    <source>
        <dbReference type="EMBL" id="HIZ75110.1"/>
    </source>
</evidence>
<keyword evidence="1" id="KW-0812">Transmembrane</keyword>
<reference evidence="3" key="1">
    <citation type="journal article" date="2021" name="PeerJ">
        <title>Extensive microbial diversity within the chicken gut microbiome revealed by metagenomics and culture.</title>
        <authorList>
            <person name="Gilroy R."/>
            <person name="Ravi A."/>
            <person name="Getino M."/>
            <person name="Pursley I."/>
            <person name="Horton D.L."/>
            <person name="Alikhan N.F."/>
            <person name="Baker D."/>
            <person name="Gharbi K."/>
            <person name="Hall N."/>
            <person name="Watson M."/>
            <person name="Adriaenssens E.M."/>
            <person name="Foster-Nyarko E."/>
            <person name="Jarju S."/>
            <person name="Secka A."/>
            <person name="Antonio M."/>
            <person name="Oren A."/>
            <person name="Chaudhuri R.R."/>
            <person name="La Ragione R."/>
            <person name="Hildebrand F."/>
            <person name="Pallen M.J."/>
        </authorList>
    </citation>
    <scope>NUCLEOTIDE SEQUENCE</scope>
    <source>
        <strain evidence="3">CHK196-3914</strain>
    </source>
</reference>
<dbReference type="InterPro" id="IPR000253">
    <property type="entry name" value="FHA_dom"/>
</dbReference>
<feature type="transmembrane region" description="Helical" evidence="1">
    <location>
        <begin position="6"/>
        <end position="28"/>
    </location>
</feature>
<dbReference type="AlphaFoldDB" id="A0A9D2K115"/>
<feature type="domain" description="FHA" evidence="2">
    <location>
        <begin position="99"/>
        <end position="154"/>
    </location>
</feature>
<gene>
    <name evidence="3" type="ORF">H9723_07720</name>
</gene>
<dbReference type="InterPro" id="IPR008984">
    <property type="entry name" value="SMAD_FHA_dom_sf"/>
</dbReference>